<keyword evidence="2" id="KW-0479">Metal-binding</keyword>
<protein>
    <submittedName>
        <fullName evidence="6">4Fe-4S ferredoxin binding domain-containing protein</fullName>
    </submittedName>
</protein>
<dbReference type="InterPro" id="IPR017900">
    <property type="entry name" value="4Fe4S_Fe_S_CS"/>
</dbReference>
<dbReference type="GO" id="GO:0051539">
    <property type="term" value="F:4 iron, 4 sulfur cluster binding"/>
    <property type="evidence" value="ECO:0007669"/>
    <property type="project" value="UniProtKB-KW"/>
</dbReference>
<organism evidence="6 7">
    <name type="scientific">Methanobrevibacter ruminantium (strain ATCC 35063 / DSM 1093 / JCM 13430 / OCM 146 / M1)</name>
    <name type="common">Methanobacterium ruminantium</name>
    <dbReference type="NCBI Taxonomy" id="634498"/>
    <lineage>
        <taxon>Archaea</taxon>
        <taxon>Methanobacteriati</taxon>
        <taxon>Methanobacteriota</taxon>
        <taxon>Methanomada group</taxon>
        <taxon>Methanobacteria</taxon>
        <taxon>Methanobacteriales</taxon>
        <taxon>Methanobacteriaceae</taxon>
        <taxon>Methanobrevibacter</taxon>
    </lineage>
</organism>
<dbReference type="Gene3D" id="3.30.70.20">
    <property type="match status" value="1"/>
</dbReference>
<dbReference type="AlphaFoldDB" id="D3DZ85"/>
<dbReference type="InterPro" id="IPR017896">
    <property type="entry name" value="4Fe4S_Fe-S-bd"/>
</dbReference>
<keyword evidence="3" id="KW-0408">Iron</keyword>
<dbReference type="GO" id="GO:0046872">
    <property type="term" value="F:metal ion binding"/>
    <property type="evidence" value="ECO:0007669"/>
    <property type="project" value="UniProtKB-KW"/>
</dbReference>
<evidence type="ECO:0000313" key="7">
    <source>
        <dbReference type="Proteomes" id="UP000008680"/>
    </source>
</evidence>
<gene>
    <name evidence="6" type="ordered locus">mru_0188</name>
</gene>
<dbReference type="HOGENOM" id="CLU_139698_5_6_2"/>
<evidence type="ECO:0000256" key="3">
    <source>
        <dbReference type="ARBA" id="ARBA00023004"/>
    </source>
</evidence>
<evidence type="ECO:0000256" key="2">
    <source>
        <dbReference type="ARBA" id="ARBA00022723"/>
    </source>
</evidence>
<evidence type="ECO:0000256" key="4">
    <source>
        <dbReference type="ARBA" id="ARBA00023014"/>
    </source>
</evidence>
<evidence type="ECO:0000313" key="6">
    <source>
        <dbReference type="EMBL" id="ADC46040.1"/>
    </source>
</evidence>
<keyword evidence="1" id="KW-0004">4Fe-4S</keyword>
<name>D3DZ85_METRM</name>
<dbReference type="STRING" id="634498.mru_0188"/>
<keyword evidence="7" id="KW-1185">Reference proteome</keyword>
<proteinExistence type="predicted"/>
<feature type="domain" description="4Fe-4S ferredoxin-type" evidence="5">
    <location>
        <begin position="53"/>
        <end position="81"/>
    </location>
</feature>
<dbReference type="Pfam" id="PF13237">
    <property type="entry name" value="Fer4_10"/>
    <property type="match status" value="1"/>
</dbReference>
<evidence type="ECO:0000259" key="5">
    <source>
        <dbReference type="PROSITE" id="PS51379"/>
    </source>
</evidence>
<dbReference type="PANTHER" id="PTHR43687">
    <property type="entry name" value="ADENYLYLSULFATE REDUCTASE, BETA SUBUNIT"/>
    <property type="match status" value="1"/>
</dbReference>
<dbReference type="SUPFAM" id="SSF54862">
    <property type="entry name" value="4Fe-4S ferredoxins"/>
    <property type="match status" value="1"/>
</dbReference>
<accession>D3DZ85</accession>
<dbReference type="PROSITE" id="PS51379">
    <property type="entry name" value="4FE4S_FER_2"/>
    <property type="match status" value="2"/>
</dbReference>
<evidence type="ECO:0000256" key="1">
    <source>
        <dbReference type="ARBA" id="ARBA00022485"/>
    </source>
</evidence>
<sequence>MGIFSFFKKDKDKEKVESHEEVHSIQINAENCQGCGRCVSVCPNNAYELIEGKSSLKENFTCRDCKVCLAACSNDAITFVN</sequence>
<dbReference type="Proteomes" id="UP000008680">
    <property type="component" value="Chromosome"/>
</dbReference>
<dbReference type="KEGG" id="mru:mru_0188"/>
<dbReference type="InterPro" id="IPR050572">
    <property type="entry name" value="Fe-S_Ferredoxin"/>
</dbReference>
<dbReference type="eggNOG" id="arCOG00959">
    <property type="taxonomic scope" value="Archaea"/>
</dbReference>
<dbReference type="PANTHER" id="PTHR43687:SF1">
    <property type="entry name" value="FERREDOXIN III"/>
    <property type="match status" value="1"/>
</dbReference>
<dbReference type="RefSeq" id="WP_012954996.1">
    <property type="nucleotide sequence ID" value="NC_013790.1"/>
</dbReference>
<keyword evidence="4" id="KW-0411">Iron-sulfur</keyword>
<dbReference type="PROSITE" id="PS00198">
    <property type="entry name" value="4FE4S_FER_1"/>
    <property type="match status" value="1"/>
</dbReference>
<feature type="domain" description="4Fe-4S ferredoxin-type" evidence="5">
    <location>
        <begin position="23"/>
        <end position="52"/>
    </location>
</feature>
<dbReference type="EMBL" id="CP001719">
    <property type="protein sequence ID" value="ADC46040.1"/>
    <property type="molecule type" value="Genomic_DNA"/>
</dbReference>
<dbReference type="GeneID" id="8769807"/>
<dbReference type="GO" id="GO:0016491">
    <property type="term" value="F:oxidoreductase activity"/>
    <property type="evidence" value="ECO:0007669"/>
    <property type="project" value="UniProtKB-ARBA"/>
</dbReference>
<dbReference type="PATRIC" id="fig|634498.28.peg.193"/>
<reference evidence="6 7" key="1">
    <citation type="journal article" date="2010" name="PLoS ONE">
        <title>The genome sequence of the rumen methanogen Methanobrevibacter ruminantium reveals new possibilities for controlling ruminant methane emissions.</title>
        <authorList>
            <person name="Leahy S.C."/>
            <person name="Kelly W.J."/>
            <person name="Altermann E."/>
            <person name="Ronimus R.S."/>
            <person name="Yeoman C.J."/>
            <person name="Pacheco D.M."/>
            <person name="Li D."/>
            <person name="Kong Z."/>
            <person name="McTavish S."/>
            <person name="Sang C."/>
            <person name="Lambie S.C."/>
            <person name="Janssen P.H."/>
            <person name="Dey D."/>
            <person name="Attwood G.T."/>
        </authorList>
    </citation>
    <scope>NUCLEOTIDE SEQUENCE [LARGE SCALE GENOMIC DNA]</scope>
    <source>
        <strain evidence="7">ATCC 35063 / DSM 1093 / JCM 13430 / OCM 146 / M1</strain>
    </source>
</reference>
<dbReference type="OrthoDB" id="2837at2157"/>